<accession>A0A0K1EDA8</accession>
<dbReference type="EMBL" id="CP012159">
    <property type="protein sequence ID" value="AKT38834.1"/>
    <property type="molecule type" value="Genomic_DNA"/>
</dbReference>
<evidence type="ECO:0000313" key="2">
    <source>
        <dbReference type="Proteomes" id="UP000067626"/>
    </source>
</evidence>
<dbReference type="KEGG" id="ccro:CMC5_029800"/>
<dbReference type="Proteomes" id="UP000067626">
    <property type="component" value="Chromosome"/>
</dbReference>
<keyword evidence="2" id="KW-1185">Reference proteome</keyword>
<reference evidence="1 2" key="1">
    <citation type="submission" date="2015-07" db="EMBL/GenBank/DDBJ databases">
        <title>Genome analysis of myxobacterium Chondromyces crocatus Cm c5 reveals a high potential for natural compound synthesis and the genetic basis for the loss of fruiting body formation.</title>
        <authorList>
            <person name="Zaburannyi N."/>
            <person name="Bunk B."/>
            <person name="Maier J."/>
            <person name="Overmann J."/>
            <person name="Mueller R."/>
        </authorList>
    </citation>
    <scope>NUCLEOTIDE SEQUENCE [LARGE SCALE GENOMIC DNA]</scope>
    <source>
        <strain evidence="1 2">Cm c5</strain>
    </source>
</reference>
<protein>
    <submittedName>
        <fullName evidence="1">Uncharacterized protein</fullName>
    </submittedName>
</protein>
<evidence type="ECO:0000313" key="1">
    <source>
        <dbReference type="EMBL" id="AKT38834.1"/>
    </source>
</evidence>
<name>A0A0K1EDA8_CHOCO</name>
<gene>
    <name evidence="1" type="ORF">CMC5_029800</name>
</gene>
<dbReference type="AlphaFoldDB" id="A0A0K1EDA8"/>
<organism evidence="1 2">
    <name type="scientific">Chondromyces crocatus</name>
    <dbReference type="NCBI Taxonomy" id="52"/>
    <lineage>
        <taxon>Bacteria</taxon>
        <taxon>Pseudomonadati</taxon>
        <taxon>Myxococcota</taxon>
        <taxon>Polyangia</taxon>
        <taxon>Polyangiales</taxon>
        <taxon>Polyangiaceae</taxon>
        <taxon>Chondromyces</taxon>
    </lineage>
</organism>
<dbReference type="RefSeq" id="WP_050431015.1">
    <property type="nucleotide sequence ID" value="NZ_CP012159.1"/>
</dbReference>
<proteinExistence type="predicted"/>
<dbReference type="STRING" id="52.CMC5_029800"/>
<dbReference type="OrthoDB" id="5514717at2"/>
<sequence>MLVRRLAETLVLGALLEELRLTVGGYELLDHWQQGEFHHDIVLRVAPGDILPGAYLIVATNCNGGVKEVLCFSELPARGALWKHRCPDNPEFEGSLIAVLDRAVTTHWFDPCELLGDNARSELRAEYRERQAGGGWVARGCAAKSTA</sequence>